<dbReference type="GO" id="GO:0043138">
    <property type="term" value="F:3'-5' DNA helicase activity"/>
    <property type="evidence" value="ECO:0007669"/>
    <property type="project" value="UniProtKB-EC"/>
</dbReference>
<keyword evidence="2 9" id="KW-0378">Hydrolase</keyword>
<dbReference type="PROSITE" id="PS51198">
    <property type="entry name" value="UVRD_HELICASE_ATP_BIND"/>
    <property type="match status" value="1"/>
</dbReference>
<dbReference type="Gene3D" id="3.40.50.300">
    <property type="entry name" value="P-loop containing nucleotide triphosphate hydrolases"/>
    <property type="match status" value="2"/>
</dbReference>
<keyword evidence="1 9" id="KW-0547">Nucleotide-binding</keyword>
<comment type="catalytic activity">
    <reaction evidence="8">
        <text>ATP + H2O = ADP + phosphate + H(+)</text>
        <dbReference type="Rhea" id="RHEA:13065"/>
        <dbReference type="ChEBI" id="CHEBI:15377"/>
        <dbReference type="ChEBI" id="CHEBI:15378"/>
        <dbReference type="ChEBI" id="CHEBI:30616"/>
        <dbReference type="ChEBI" id="CHEBI:43474"/>
        <dbReference type="ChEBI" id="CHEBI:456216"/>
        <dbReference type="EC" id="5.6.2.4"/>
    </reaction>
</comment>
<evidence type="ECO:0000256" key="3">
    <source>
        <dbReference type="ARBA" id="ARBA00022806"/>
    </source>
</evidence>
<dbReference type="Pfam" id="PF00580">
    <property type="entry name" value="UvrD-helicase"/>
    <property type="match status" value="1"/>
</dbReference>
<reference evidence="11 12" key="1">
    <citation type="submission" date="2018-04" db="EMBL/GenBank/DDBJ databases">
        <title>Complete genome sequence of Hydrogenophilus thermoluteolus TH-1.</title>
        <authorList>
            <person name="Arai H."/>
        </authorList>
    </citation>
    <scope>NUCLEOTIDE SEQUENCE [LARGE SCALE GENOMIC DNA]</scope>
    <source>
        <strain evidence="11 12">TH-1</strain>
        <plasmid evidence="12">pth1 dna</plasmid>
    </source>
</reference>
<dbReference type="GO" id="GO:0016887">
    <property type="term" value="F:ATP hydrolysis activity"/>
    <property type="evidence" value="ECO:0007669"/>
    <property type="project" value="RHEA"/>
</dbReference>
<dbReference type="PANTHER" id="PTHR11070">
    <property type="entry name" value="UVRD / RECB / PCRA DNA HELICASE FAMILY MEMBER"/>
    <property type="match status" value="1"/>
</dbReference>
<dbReference type="AlphaFoldDB" id="A0A2Z6E0U8"/>
<comment type="catalytic activity">
    <reaction evidence="6">
        <text>Couples ATP hydrolysis with the unwinding of duplex DNA by translocating in the 3'-5' direction.</text>
        <dbReference type="EC" id="5.6.2.4"/>
    </reaction>
</comment>
<dbReference type="RefSeq" id="WP_119336244.1">
    <property type="nucleotide sequence ID" value="NZ_AP018559.1"/>
</dbReference>
<keyword evidence="11" id="KW-0614">Plasmid</keyword>
<keyword evidence="3 9" id="KW-0347">Helicase</keyword>
<dbReference type="GO" id="GO:0005524">
    <property type="term" value="F:ATP binding"/>
    <property type="evidence" value="ECO:0007669"/>
    <property type="project" value="UniProtKB-UniRule"/>
</dbReference>
<dbReference type="InterPro" id="IPR014016">
    <property type="entry name" value="UvrD-like_ATP-bd"/>
</dbReference>
<accession>A0A2Z6E0U8</accession>
<evidence type="ECO:0000256" key="7">
    <source>
        <dbReference type="ARBA" id="ARBA00034808"/>
    </source>
</evidence>
<dbReference type="InterPro" id="IPR000212">
    <property type="entry name" value="DNA_helicase_UvrD/REP"/>
</dbReference>
<feature type="binding site" evidence="9">
    <location>
        <begin position="94"/>
        <end position="101"/>
    </location>
    <ligand>
        <name>ATP</name>
        <dbReference type="ChEBI" id="CHEBI:30616"/>
    </ligand>
</feature>
<feature type="domain" description="UvrD-like helicase ATP-binding" evidence="10">
    <location>
        <begin position="73"/>
        <end position="341"/>
    </location>
</feature>
<dbReference type="GO" id="GO:0031297">
    <property type="term" value="P:replication fork processing"/>
    <property type="evidence" value="ECO:0007669"/>
    <property type="project" value="TreeGrafter"/>
</dbReference>
<organism evidence="11 12">
    <name type="scientific">Hydrogenophilus thermoluteolus</name>
    <name type="common">Pseudomonas hydrogenothermophila</name>
    <dbReference type="NCBI Taxonomy" id="297"/>
    <lineage>
        <taxon>Bacteria</taxon>
        <taxon>Pseudomonadati</taxon>
        <taxon>Pseudomonadota</taxon>
        <taxon>Hydrogenophilia</taxon>
        <taxon>Hydrogenophilales</taxon>
        <taxon>Hydrogenophilaceae</taxon>
        <taxon>Hydrogenophilus</taxon>
    </lineage>
</organism>
<keyword evidence="12" id="KW-1185">Reference proteome</keyword>
<evidence type="ECO:0000256" key="8">
    <source>
        <dbReference type="ARBA" id="ARBA00048988"/>
    </source>
</evidence>
<dbReference type="InterPro" id="IPR027417">
    <property type="entry name" value="P-loop_NTPase"/>
</dbReference>
<dbReference type="GO" id="GO:0003677">
    <property type="term" value="F:DNA binding"/>
    <property type="evidence" value="ECO:0007669"/>
    <property type="project" value="InterPro"/>
</dbReference>
<evidence type="ECO:0000256" key="6">
    <source>
        <dbReference type="ARBA" id="ARBA00034617"/>
    </source>
</evidence>
<sequence>MSFFGKVFAKKAIASTDERHEPKEPIKPVVVSPSEAEKVANDHDFVDTQLAQAIEAVAREEMRQKVAVRLPHAQMTDEQRDVVESTAPFLAVNAYAGAGKTHTLKNFALARSDEKLLYVCFNRSLAEEAKRKMPNNVRVGTIHAICFNEFARHVYKDINGKFSGKPTSADIYEASDFIRLKLGLTEEGWKRFYFPKIIRLLEQFTNSDALDLRQFLEKAFAEEIAHKRLEPFVIDAAIETWNLIADPRSKITAWHDVYVKMWHLSNPSISGGYQYILLDEAQDVSPVMYDIFLRQEHLTRVLVGDRHQCIYGFRGAMNAMQHAVDHGNATEKYMTQSFRFGNEVALLASLILQSWKKETRPVRGNPAIQDEVRKATTVFDLAPSEQSAYLARTNGKLIDTAISLMEKKIPFQFLGEVKDYRLLMAKEVAFLKANKRDKLGTYLRKFKSYADYKEQAEREDDQEKQAICRLVEKYGKDLPQLVESLERTVSKQGVVLTTAHKSKGAEWAEVMLADDFPSLINLRSTSKLNAISDQEANLYYVAVTRAQRTLYVPNDCYQFYRAGKRVQGG</sequence>
<dbReference type="EC" id="5.6.2.4" evidence="7"/>
<dbReference type="SUPFAM" id="SSF52540">
    <property type="entry name" value="P-loop containing nucleoside triphosphate hydrolases"/>
    <property type="match status" value="1"/>
</dbReference>
<dbReference type="GO" id="GO:0000724">
    <property type="term" value="P:double-strand break repair via homologous recombination"/>
    <property type="evidence" value="ECO:0007669"/>
    <property type="project" value="TreeGrafter"/>
</dbReference>
<dbReference type="Pfam" id="PF13361">
    <property type="entry name" value="UvrD_C"/>
    <property type="match status" value="1"/>
</dbReference>
<keyword evidence="5" id="KW-0413">Isomerase</keyword>
<dbReference type="OrthoDB" id="5318045at2"/>
<evidence type="ECO:0000256" key="5">
    <source>
        <dbReference type="ARBA" id="ARBA00023235"/>
    </source>
</evidence>
<gene>
    <name evidence="11" type="ORF">HPTL_P066</name>
</gene>
<evidence type="ECO:0000256" key="1">
    <source>
        <dbReference type="ARBA" id="ARBA00022741"/>
    </source>
</evidence>
<evidence type="ECO:0000259" key="10">
    <source>
        <dbReference type="PROSITE" id="PS51198"/>
    </source>
</evidence>
<evidence type="ECO:0000256" key="9">
    <source>
        <dbReference type="PROSITE-ProRule" id="PRU00560"/>
    </source>
</evidence>
<dbReference type="InterPro" id="IPR014017">
    <property type="entry name" value="DNA_helicase_UvrD-like_C"/>
</dbReference>
<evidence type="ECO:0000313" key="12">
    <source>
        <dbReference type="Proteomes" id="UP000262004"/>
    </source>
</evidence>
<evidence type="ECO:0000313" key="11">
    <source>
        <dbReference type="EMBL" id="BBD78411.1"/>
    </source>
</evidence>
<dbReference type="EMBL" id="AP018559">
    <property type="protein sequence ID" value="BBD78411.1"/>
    <property type="molecule type" value="Genomic_DNA"/>
</dbReference>
<dbReference type="KEGG" id="htl:HPTL_P066"/>
<keyword evidence="4 9" id="KW-0067">ATP-binding</keyword>
<proteinExistence type="predicted"/>
<evidence type="ECO:0000256" key="2">
    <source>
        <dbReference type="ARBA" id="ARBA00022801"/>
    </source>
</evidence>
<geneLocation type="plasmid" evidence="12">
    <name>pth1 dna</name>
</geneLocation>
<dbReference type="PANTHER" id="PTHR11070:SF30">
    <property type="entry name" value="F-BOX DNA HELICASE 1"/>
    <property type="match status" value="1"/>
</dbReference>
<name>A0A2Z6E0U8_HYDTE</name>
<dbReference type="Proteomes" id="UP000262004">
    <property type="component" value="Plasmid pTH1"/>
</dbReference>
<protein>
    <recommendedName>
        <fullName evidence="7">DNA 3'-5' helicase</fullName>
        <ecNumber evidence="7">5.6.2.4</ecNumber>
    </recommendedName>
</protein>
<evidence type="ECO:0000256" key="4">
    <source>
        <dbReference type="ARBA" id="ARBA00022840"/>
    </source>
</evidence>